<dbReference type="EMBL" id="JAPKNK010000002">
    <property type="protein sequence ID" value="MCX5568852.1"/>
    <property type="molecule type" value="Genomic_DNA"/>
</dbReference>
<name>A0A9X3E1E3_9HYPH</name>
<protein>
    <submittedName>
        <fullName evidence="1">DUF2332 family protein</fullName>
    </submittedName>
</protein>
<accession>A0A9X3E1E3</accession>
<sequence>MAGDGGEVLKAFRSQAGACRKLGSPFTAEVCEILAEDLDENSRFGRRILDWPGDPFADALALRAAGGFHALKRAGRSAGLAAAYPPAPPNLATLRVAICDAIAAEDDFLHDWLDSPPQTNEVARASVLLGSALLLAREFGLPLDWHEIGASMGLNLGLDRYRYDFGTDRWGHAESPVLVRSGWRGDLPDTSTPFAIRSRAGCDLNPLDPAATPDRERLLAYIWADQAERLSRAGAALDMAAAAPWRVEKADAAAWVANRFSAPPAAGGVRVLVHTIVWQYLPEATRAAITASIDSAGQSATLESPVAWLRMEADGKETAAVRLKSWPNGADREIARADFHGRFVEWQAR</sequence>
<evidence type="ECO:0000313" key="1">
    <source>
        <dbReference type="EMBL" id="MCX5568852.1"/>
    </source>
</evidence>
<proteinExistence type="predicted"/>
<gene>
    <name evidence="1" type="ORF">OSH07_06580</name>
</gene>
<evidence type="ECO:0000313" key="2">
    <source>
        <dbReference type="Proteomes" id="UP001144805"/>
    </source>
</evidence>
<reference evidence="1" key="1">
    <citation type="submission" date="2022-11" db="EMBL/GenBank/DDBJ databases">
        <title>Biodiversity and phylogenetic relationships of bacteria.</title>
        <authorList>
            <person name="Machado R.A.R."/>
            <person name="Bhat A."/>
            <person name="Loulou A."/>
            <person name="Kallel S."/>
        </authorList>
    </citation>
    <scope>NUCLEOTIDE SEQUENCE</scope>
    <source>
        <strain evidence="1">K-TC2</strain>
    </source>
</reference>
<dbReference type="AlphaFoldDB" id="A0A9X3E1E3"/>
<dbReference type="PIRSF" id="PIRSF012608">
    <property type="entry name" value="UCP012608"/>
    <property type="match status" value="1"/>
</dbReference>
<dbReference type="RefSeq" id="WP_266337811.1">
    <property type="nucleotide sequence ID" value="NZ_JAPKNK010000002.1"/>
</dbReference>
<dbReference type="Pfam" id="PF10094">
    <property type="entry name" value="DUF2332"/>
    <property type="match status" value="1"/>
</dbReference>
<keyword evidence="2" id="KW-1185">Reference proteome</keyword>
<organism evidence="1 2">
    <name type="scientific">Kaistia nematophila</name>
    <dbReference type="NCBI Taxonomy" id="2994654"/>
    <lineage>
        <taxon>Bacteria</taxon>
        <taxon>Pseudomonadati</taxon>
        <taxon>Pseudomonadota</taxon>
        <taxon>Alphaproteobacteria</taxon>
        <taxon>Hyphomicrobiales</taxon>
        <taxon>Kaistiaceae</taxon>
        <taxon>Kaistia</taxon>
    </lineage>
</organism>
<dbReference type="Proteomes" id="UP001144805">
    <property type="component" value="Unassembled WGS sequence"/>
</dbReference>
<dbReference type="InterPro" id="IPR011200">
    <property type="entry name" value="UCP012608"/>
</dbReference>
<comment type="caution">
    <text evidence="1">The sequence shown here is derived from an EMBL/GenBank/DDBJ whole genome shotgun (WGS) entry which is preliminary data.</text>
</comment>